<dbReference type="Proteomes" id="UP001501570">
    <property type="component" value="Unassembled WGS sequence"/>
</dbReference>
<feature type="domain" description="Glycosyl hydrolase family 95 N-terminal" evidence="2">
    <location>
        <begin position="91"/>
        <end position="335"/>
    </location>
</feature>
<dbReference type="InterPro" id="IPR054363">
    <property type="entry name" value="GH95_cat"/>
</dbReference>
<dbReference type="PANTHER" id="PTHR31084">
    <property type="entry name" value="ALPHA-L-FUCOSIDASE 2"/>
    <property type="match status" value="1"/>
</dbReference>
<evidence type="ECO:0000259" key="2">
    <source>
        <dbReference type="Pfam" id="PF14498"/>
    </source>
</evidence>
<dbReference type="Pfam" id="PF14498">
    <property type="entry name" value="Glyco_hyd_65N_2"/>
    <property type="match status" value="1"/>
</dbReference>
<feature type="region of interest" description="Disordered" evidence="1">
    <location>
        <begin position="840"/>
        <end position="863"/>
    </location>
</feature>
<keyword evidence="5" id="KW-0378">Hydrolase</keyword>
<dbReference type="InterPro" id="IPR012341">
    <property type="entry name" value="6hp_glycosidase-like_sf"/>
</dbReference>
<dbReference type="InterPro" id="IPR016518">
    <property type="entry name" value="Alpha-L-fucosidase"/>
</dbReference>
<dbReference type="Gene3D" id="2.70.98.50">
    <property type="entry name" value="putative glycoside hydrolase family protein from bacillus halodurans"/>
    <property type="match status" value="1"/>
</dbReference>
<evidence type="ECO:0000313" key="5">
    <source>
        <dbReference type="EMBL" id="GAA5189985.1"/>
    </source>
</evidence>
<reference evidence="6" key="1">
    <citation type="journal article" date="2019" name="Int. J. Syst. Evol. Microbiol.">
        <title>The Global Catalogue of Microorganisms (GCM) 10K type strain sequencing project: providing services to taxonomists for standard genome sequencing and annotation.</title>
        <authorList>
            <consortium name="The Broad Institute Genomics Platform"/>
            <consortium name="The Broad Institute Genome Sequencing Center for Infectious Disease"/>
            <person name="Wu L."/>
            <person name="Ma J."/>
        </authorList>
    </citation>
    <scope>NUCLEOTIDE SEQUENCE [LARGE SCALE GENOMIC DNA]</scope>
    <source>
        <strain evidence="6">JCM 18304</strain>
    </source>
</reference>
<feature type="region of interest" description="Disordered" evidence="1">
    <location>
        <begin position="1"/>
        <end position="42"/>
    </location>
</feature>
<dbReference type="InterPro" id="IPR006311">
    <property type="entry name" value="TAT_signal"/>
</dbReference>
<dbReference type="Gene3D" id="1.50.10.10">
    <property type="match status" value="1"/>
</dbReference>
<dbReference type="InterPro" id="IPR008928">
    <property type="entry name" value="6-hairpin_glycosidase_sf"/>
</dbReference>
<feature type="compositionally biased region" description="Polar residues" evidence="1">
    <location>
        <begin position="847"/>
        <end position="857"/>
    </location>
</feature>
<evidence type="ECO:0000313" key="6">
    <source>
        <dbReference type="Proteomes" id="UP001501570"/>
    </source>
</evidence>
<dbReference type="PANTHER" id="PTHR31084:SF0">
    <property type="entry name" value="ALPHA-L-FUCOSIDASE 2"/>
    <property type="match status" value="1"/>
</dbReference>
<dbReference type="RefSeq" id="WP_345632369.1">
    <property type="nucleotide sequence ID" value="NZ_BAABJQ010000013.1"/>
</dbReference>
<sequence>MTTPHDAPGNATASHNTASHNTASHNTAGHNAAGPDPAGGGLSRRRMLGGALAAGAFALTSAAYNRVSSPAAWAGTGTSGAGQTTNPSLTLWFNTVGVDWQNDAFPVGNGRGGAMIFGGVQTEQIQFNDETLWTGGPGSAEGGHDYTFGNWDPPRPGVVDSVRATINTQGSSDEQVTAGELGQTKWGYGAYQTFGDVFLTAPTAPQTVTDYRRDLDMSTGLAHVRFVGDGVTYQREYFASYPDDVTVGRVTADRPGQISVTVSITTADNRSVTLTAASGRITMRGNLQDNGLLYEAQLLVLAEGGSTVTNADGTVTVTAADALTLLLTHGTNYANKYPHYRGVDPHDKVTKALDAARRRSYQQLRDRHVADHTALFGRVRIDIGQAASTEPTDLQLNDFKAARKVDVTTPASPELEMLHFHIGRYLLISSARAGTLPPNLQGKWNNSTAPDWQDDYTTNINLEMNYWPSDLTNLPETVAPLADFIESIREPGRVTARQLCDAGGWAAMNHLNIFGYTGVSTNASTWSPESTAWLLRQLWEHYLFTQDEKFLRSVYPAIKEHVQFWMDYLVVDPSDGTLVVSPSYSPEHGPFTNGCSYSQMVIWDLLTNTIEAAKVLGDKQFRQSVEKLKARLDPGLRIGSWGQLQEWKQDLDDPTDGHRHTSHSYGLFPSNQITAEGTPEYFAAAGVSIRARTANTAQNDIGWNRAQKANLFARLYDGNMAREQMDHLLWRNTFSNFLNDWPFQIDGNFGVTAGLAEMLLQSHAGFVHVLPALPDGWAARGSYDGLRARGAFTVGVDWAARVPTEIRVVSDRGVDLELRSALVGGRFELTAKHGKAPRYKVDGDQLSMPTTPGNSYTLRAKSH</sequence>
<evidence type="ECO:0000259" key="3">
    <source>
        <dbReference type="Pfam" id="PF21307"/>
    </source>
</evidence>
<dbReference type="Pfam" id="PF22124">
    <property type="entry name" value="Glyco_hydro_95_cat"/>
    <property type="match status" value="1"/>
</dbReference>
<feature type="domain" description="Glycosyl hydrolase family 95 catalytic" evidence="4">
    <location>
        <begin position="360"/>
        <end position="759"/>
    </location>
</feature>
<dbReference type="PROSITE" id="PS51318">
    <property type="entry name" value="TAT"/>
    <property type="match status" value="1"/>
</dbReference>
<proteinExistence type="predicted"/>
<dbReference type="SUPFAM" id="SSF48208">
    <property type="entry name" value="Six-hairpin glycosidases"/>
    <property type="match status" value="1"/>
</dbReference>
<dbReference type="InterPro" id="IPR049053">
    <property type="entry name" value="AFCA-like_C"/>
</dbReference>
<feature type="domain" description="Alpha fucosidase A-like C-terminal" evidence="3">
    <location>
        <begin position="761"/>
        <end position="858"/>
    </location>
</feature>
<dbReference type="GO" id="GO:0016787">
    <property type="term" value="F:hydrolase activity"/>
    <property type="evidence" value="ECO:0007669"/>
    <property type="project" value="UniProtKB-KW"/>
</dbReference>
<gene>
    <name evidence="5" type="ORF">GCM10023322_44020</name>
</gene>
<protein>
    <submittedName>
        <fullName evidence="5">Glycoside hydrolase family 95 protein</fullName>
    </submittedName>
</protein>
<evidence type="ECO:0000256" key="1">
    <source>
        <dbReference type="SAM" id="MobiDB-lite"/>
    </source>
</evidence>
<feature type="compositionally biased region" description="Polar residues" evidence="1">
    <location>
        <begin position="11"/>
        <end position="29"/>
    </location>
</feature>
<accession>A0ABP9S274</accession>
<comment type="caution">
    <text evidence="5">The sequence shown here is derived from an EMBL/GenBank/DDBJ whole genome shotgun (WGS) entry which is preliminary data.</text>
</comment>
<dbReference type="PIRSF" id="PIRSF007663">
    <property type="entry name" value="UCP007663"/>
    <property type="match status" value="1"/>
</dbReference>
<dbReference type="EMBL" id="BAABJQ010000013">
    <property type="protein sequence ID" value="GAA5189985.1"/>
    <property type="molecule type" value="Genomic_DNA"/>
</dbReference>
<name>A0ABP9S274_9ACTN</name>
<organism evidence="5 6">
    <name type="scientific">Rugosimonospora acidiphila</name>
    <dbReference type="NCBI Taxonomy" id="556531"/>
    <lineage>
        <taxon>Bacteria</taxon>
        <taxon>Bacillati</taxon>
        <taxon>Actinomycetota</taxon>
        <taxon>Actinomycetes</taxon>
        <taxon>Micromonosporales</taxon>
        <taxon>Micromonosporaceae</taxon>
        <taxon>Rugosimonospora</taxon>
    </lineage>
</organism>
<dbReference type="InterPro" id="IPR027414">
    <property type="entry name" value="GH95_N_dom"/>
</dbReference>
<dbReference type="Pfam" id="PF21307">
    <property type="entry name" value="Glyco_hydro_95_C"/>
    <property type="match status" value="1"/>
</dbReference>
<keyword evidence="6" id="KW-1185">Reference proteome</keyword>
<evidence type="ECO:0000259" key="4">
    <source>
        <dbReference type="Pfam" id="PF22124"/>
    </source>
</evidence>